<reference evidence="3 4" key="1">
    <citation type="submission" date="2024-04" db="EMBL/GenBank/DDBJ databases">
        <authorList>
            <consortium name="Genoscope - CEA"/>
            <person name="William W."/>
        </authorList>
    </citation>
    <scope>NUCLEOTIDE SEQUENCE [LARGE SCALE GENOMIC DNA]</scope>
</reference>
<keyword evidence="4" id="KW-1185">Reference proteome</keyword>
<comment type="caution">
    <text evidence="3">The sequence shown here is derived from an EMBL/GenBank/DDBJ whole genome shotgun (WGS) entry which is preliminary data.</text>
</comment>
<feature type="region of interest" description="Disordered" evidence="2">
    <location>
        <begin position="489"/>
        <end position="539"/>
    </location>
</feature>
<dbReference type="Proteomes" id="UP001497497">
    <property type="component" value="Unassembled WGS sequence"/>
</dbReference>
<name>A0AAV2HWE8_LYMST</name>
<dbReference type="EMBL" id="CAXITT010000300">
    <property type="protein sequence ID" value="CAL1538494.1"/>
    <property type="molecule type" value="Genomic_DNA"/>
</dbReference>
<evidence type="ECO:0000256" key="2">
    <source>
        <dbReference type="SAM" id="MobiDB-lite"/>
    </source>
</evidence>
<proteinExistence type="predicted"/>
<feature type="coiled-coil region" evidence="1">
    <location>
        <begin position="77"/>
        <end position="168"/>
    </location>
</feature>
<organism evidence="3 4">
    <name type="scientific">Lymnaea stagnalis</name>
    <name type="common">Great pond snail</name>
    <name type="synonym">Helix stagnalis</name>
    <dbReference type="NCBI Taxonomy" id="6523"/>
    <lineage>
        <taxon>Eukaryota</taxon>
        <taxon>Metazoa</taxon>
        <taxon>Spiralia</taxon>
        <taxon>Lophotrochozoa</taxon>
        <taxon>Mollusca</taxon>
        <taxon>Gastropoda</taxon>
        <taxon>Heterobranchia</taxon>
        <taxon>Euthyneura</taxon>
        <taxon>Panpulmonata</taxon>
        <taxon>Hygrophila</taxon>
        <taxon>Lymnaeoidea</taxon>
        <taxon>Lymnaeidae</taxon>
        <taxon>Lymnaea</taxon>
    </lineage>
</organism>
<evidence type="ECO:0000313" key="4">
    <source>
        <dbReference type="Proteomes" id="UP001497497"/>
    </source>
</evidence>
<dbReference type="AlphaFoldDB" id="A0AAV2HWE8"/>
<sequence>MDSKYSHADLKNMDSMESPFHQELMAAFGELTDNMTQLVSDMEAEEGTSEDSDALKTGMWEVVERYNYSMQGLDTFLNAIKSESSSLDRELETLEAKKQEILLERDVLIEKGHELNCRLGYNALERKLDESFSSIEKYTNEDSAKCFRDEAEENLKQTNNLIRIANIRACQIDRDTFKEMEKITCLFENYERDREFYVKELDLFTDMRRNKISAWLSDPRMDADREKGENVLDYLNLSQRQRHMEAQIIKNALRMYSFNASLNFDREDNIKMMDELMSLQSKINRLTGANLILPRNARAKTNLTNEDDFNKDENGKGGGDQIEDQEEMRGRGLHRCPRKMNLATDPITDPKLAQQLESALRWEDSDDTPSTSCGPIDNSFSELATNVLTSSSSTMMDAKLTFSLCGDAEAAHMRPPLSDVADDEGYVTKTMSDCCKQMNSIPSTHSFLGHFESSTVLPGSAERQMVGLVRKRHSGRPVGSLTNVMDAGKAMQSHRAADAESEARDTRSQGSEHAAKPTTSYNRSREYVPSVQGSTFEKD</sequence>
<keyword evidence="1" id="KW-0175">Coiled coil</keyword>
<protein>
    <submittedName>
        <fullName evidence="3">Uncharacterized protein</fullName>
    </submittedName>
</protein>
<gene>
    <name evidence="3" type="ORF">GSLYS_00012315001</name>
</gene>
<feature type="compositionally biased region" description="Basic and acidic residues" evidence="2">
    <location>
        <begin position="495"/>
        <end position="507"/>
    </location>
</feature>
<evidence type="ECO:0000256" key="1">
    <source>
        <dbReference type="SAM" id="Coils"/>
    </source>
</evidence>
<evidence type="ECO:0000313" key="3">
    <source>
        <dbReference type="EMBL" id="CAL1538494.1"/>
    </source>
</evidence>
<accession>A0AAV2HWE8</accession>
<feature type="region of interest" description="Disordered" evidence="2">
    <location>
        <begin position="303"/>
        <end position="334"/>
    </location>
</feature>